<dbReference type="PROSITE" id="PS01081">
    <property type="entry name" value="HTH_TETR_1"/>
    <property type="match status" value="1"/>
</dbReference>
<name>A0A1B1MQF8_STRLN</name>
<sequence length="192" mass="21045">MARTREFDTEAAVSRAMDLFWTRGYEATSVRELTQHLGIGQGSLYAAFGDKDGLYRAALEHYRATFAAAALRSLEEGADARSAIRALLVERIRIAVEHGGRGCLLVNAATERLPEDQPTRRTVRDMLGANQDALTDLLRAAAERDEISARHDPHTLAAFLVTFLNGLLVSSKITPDVRALEPLVEVALTTLD</sequence>
<keyword evidence="2 4" id="KW-0238">DNA-binding</keyword>
<dbReference type="SUPFAM" id="SSF48498">
    <property type="entry name" value="Tetracyclin repressor-like, C-terminal domain"/>
    <property type="match status" value="1"/>
</dbReference>
<dbReference type="InterPro" id="IPR001647">
    <property type="entry name" value="HTH_TetR"/>
</dbReference>
<dbReference type="SUPFAM" id="SSF46689">
    <property type="entry name" value="Homeodomain-like"/>
    <property type="match status" value="1"/>
</dbReference>
<dbReference type="STRING" id="1915.SLINC_8408"/>
<feature type="domain" description="HTH tetR-type" evidence="5">
    <location>
        <begin position="6"/>
        <end position="66"/>
    </location>
</feature>
<keyword evidence="7" id="KW-1185">Reference proteome</keyword>
<dbReference type="PATRIC" id="fig|1915.4.peg.9270"/>
<gene>
    <name evidence="6" type="ORF">SLINC_8408</name>
</gene>
<evidence type="ECO:0000313" key="6">
    <source>
        <dbReference type="EMBL" id="ANS70632.1"/>
    </source>
</evidence>
<dbReference type="InterPro" id="IPR009057">
    <property type="entry name" value="Homeodomain-like_sf"/>
</dbReference>
<dbReference type="Pfam" id="PF16925">
    <property type="entry name" value="TetR_C_13"/>
    <property type="match status" value="1"/>
</dbReference>
<dbReference type="Gene3D" id="1.10.10.60">
    <property type="entry name" value="Homeodomain-like"/>
    <property type="match status" value="1"/>
</dbReference>
<dbReference type="PROSITE" id="PS50977">
    <property type="entry name" value="HTH_TETR_2"/>
    <property type="match status" value="1"/>
</dbReference>
<keyword evidence="3" id="KW-0804">Transcription</keyword>
<keyword evidence="1" id="KW-0805">Transcription regulation</keyword>
<accession>A0A1B1MQF8</accession>
<dbReference type="InterPro" id="IPR011075">
    <property type="entry name" value="TetR_C"/>
</dbReference>
<dbReference type="InterPro" id="IPR036271">
    <property type="entry name" value="Tet_transcr_reg_TetR-rel_C_sf"/>
</dbReference>
<reference evidence="6 7" key="1">
    <citation type="submission" date="2016-07" db="EMBL/GenBank/DDBJ databases">
        <title>Enhancement of antibiotic productionsby engineered nitrateutilization in actinobacteria.</title>
        <authorList>
            <person name="Meng S.C."/>
        </authorList>
    </citation>
    <scope>NUCLEOTIDE SEQUENCE [LARGE SCALE GENOMIC DNA]</scope>
    <source>
        <strain evidence="6 7">NRRL 2936</strain>
    </source>
</reference>
<dbReference type="Gene3D" id="1.10.357.10">
    <property type="entry name" value="Tetracycline Repressor, domain 2"/>
    <property type="match status" value="1"/>
</dbReference>
<evidence type="ECO:0000313" key="7">
    <source>
        <dbReference type="Proteomes" id="UP000092598"/>
    </source>
</evidence>
<dbReference type="Proteomes" id="UP000092598">
    <property type="component" value="Chromosome"/>
</dbReference>
<evidence type="ECO:0000256" key="4">
    <source>
        <dbReference type="PROSITE-ProRule" id="PRU00335"/>
    </source>
</evidence>
<evidence type="ECO:0000256" key="1">
    <source>
        <dbReference type="ARBA" id="ARBA00023015"/>
    </source>
</evidence>
<organism evidence="6 7">
    <name type="scientific">Streptomyces lincolnensis</name>
    <dbReference type="NCBI Taxonomy" id="1915"/>
    <lineage>
        <taxon>Bacteria</taxon>
        <taxon>Bacillati</taxon>
        <taxon>Actinomycetota</taxon>
        <taxon>Actinomycetes</taxon>
        <taxon>Kitasatosporales</taxon>
        <taxon>Streptomycetaceae</taxon>
        <taxon>Streptomyces</taxon>
    </lineage>
</organism>
<dbReference type="PANTHER" id="PTHR47506">
    <property type="entry name" value="TRANSCRIPTIONAL REGULATORY PROTEIN"/>
    <property type="match status" value="1"/>
</dbReference>
<dbReference type="AlphaFoldDB" id="A0A1B1MQF8"/>
<protein>
    <submittedName>
        <fullName evidence="6">TetR family transcriptional regulator</fullName>
    </submittedName>
</protein>
<evidence type="ECO:0000259" key="5">
    <source>
        <dbReference type="PROSITE" id="PS50977"/>
    </source>
</evidence>
<dbReference type="KEGG" id="sls:SLINC_8408"/>
<dbReference type="GO" id="GO:0003677">
    <property type="term" value="F:DNA binding"/>
    <property type="evidence" value="ECO:0007669"/>
    <property type="project" value="UniProtKB-UniRule"/>
</dbReference>
<evidence type="ECO:0000256" key="3">
    <source>
        <dbReference type="ARBA" id="ARBA00023163"/>
    </source>
</evidence>
<evidence type="ECO:0000256" key="2">
    <source>
        <dbReference type="ARBA" id="ARBA00023125"/>
    </source>
</evidence>
<dbReference type="InterPro" id="IPR023772">
    <property type="entry name" value="DNA-bd_HTH_TetR-type_CS"/>
</dbReference>
<dbReference type="PANTHER" id="PTHR47506:SF1">
    <property type="entry name" value="HTH-TYPE TRANSCRIPTIONAL REGULATOR YJDC"/>
    <property type="match status" value="1"/>
</dbReference>
<dbReference type="RefSeq" id="WP_067444256.1">
    <property type="nucleotide sequence ID" value="NZ_CP016438.1"/>
</dbReference>
<dbReference type="Pfam" id="PF00440">
    <property type="entry name" value="TetR_N"/>
    <property type="match status" value="1"/>
</dbReference>
<feature type="DNA-binding region" description="H-T-H motif" evidence="4">
    <location>
        <begin position="29"/>
        <end position="48"/>
    </location>
</feature>
<proteinExistence type="predicted"/>
<dbReference type="EMBL" id="CP016438">
    <property type="protein sequence ID" value="ANS70632.1"/>
    <property type="molecule type" value="Genomic_DNA"/>
</dbReference>